<comment type="caution">
    <text evidence="1">The sequence shown here is derived from an EMBL/GenBank/DDBJ whole genome shotgun (WGS) entry which is preliminary data.</text>
</comment>
<sequence length="165" mass="18109">MFTVPRDSADGDEDSDYDDHYGGYDHGDAARDREDFSSNSSEIAATPAVSGQRSTRSRKLLRRRGACSRCGKGNRLEDREVCLVCDAGYCSNCLLKVMGSMPEGRKCVGCIGKPIDESNRSQLGKCSRVLAKACSPLETKQIMMGRRNVPRISCSRSSWWLTGGN</sequence>
<reference evidence="2" key="1">
    <citation type="journal article" date="2023" name="Front. Plant Sci.">
        <title>Chromosomal-level genome assembly of Melastoma candidum provides insights into trichome evolution.</title>
        <authorList>
            <person name="Zhong Y."/>
            <person name="Wu W."/>
            <person name="Sun C."/>
            <person name="Zou P."/>
            <person name="Liu Y."/>
            <person name="Dai S."/>
            <person name="Zhou R."/>
        </authorList>
    </citation>
    <scope>NUCLEOTIDE SEQUENCE [LARGE SCALE GENOMIC DNA]</scope>
</reference>
<dbReference type="EMBL" id="CM042887">
    <property type="protein sequence ID" value="KAI4329975.1"/>
    <property type="molecule type" value="Genomic_DNA"/>
</dbReference>
<evidence type="ECO:0000313" key="2">
    <source>
        <dbReference type="Proteomes" id="UP001057402"/>
    </source>
</evidence>
<dbReference type="Proteomes" id="UP001057402">
    <property type="component" value="Chromosome 8"/>
</dbReference>
<organism evidence="1 2">
    <name type="scientific">Melastoma candidum</name>
    <dbReference type="NCBI Taxonomy" id="119954"/>
    <lineage>
        <taxon>Eukaryota</taxon>
        <taxon>Viridiplantae</taxon>
        <taxon>Streptophyta</taxon>
        <taxon>Embryophyta</taxon>
        <taxon>Tracheophyta</taxon>
        <taxon>Spermatophyta</taxon>
        <taxon>Magnoliopsida</taxon>
        <taxon>eudicotyledons</taxon>
        <taxon>Gunneridae</taxon>
        <taxon>Pentapetalae</taxon>
        <taxon>rosids</taxon>
        <taxon>malvids</taxon>
        <taxon>Myrtales</taxon>
        <taxon>Melastomataceae</taxon>
        <taxon>Melastomatoideae</taxon>
        <taxon>Melastomateae</taxon>
        <taxon>Melastoma</taxon>
    </lineage>
</organism>
<accession>A0ACB9N6K4</accession>
<protein>
    <submittedName>
        <fullName evidence="1">Uncharacterized protein</fullName>
    </submittedName>
</protein>
<keyword evidence="2" id="KW-1185">Reference proteome</keyword>
<name>A0ACB9N6K4_9MYRT</name>
<gene>
    <name evidence="1" type="ORF">MLD38_028294</name>
</gene>
<proteinExistence type="predicted"/>
<evidence type="ECO:0000313" key="1">
    <source>
        <dbReference type="EMBL" id="KAI4329975.1"/>
    </source>
</evidence>